<dbReference type="RefSeq" id="WP_173075936.1">
    <property type="nucleotide sequence ID" value="NZ_CP041345.1"/>
</dbReference>
<feature type="domain" description="Aldehyde dehydrogenase" evidence="3">
    <location>
        <begin position="16"/>
        <end position="468"/>
    </location>
</feature>
<dbReference type="InterPro" id="IPR016163">
    <property type="entry name" value="Ald_DH_C"/>
</dbReference>
<dbReference type="SUPFAM" id="SSF53720">
    <property type="entry name" value="ALDH-like"/>
    <property type="match status" value="1"/>
</dbReference>
<evidence type="ECO:0000313" key="4">
    <source>
        <dbReference type="EMBL" id="QKG80812.1"/>
    </source>
</evidence>
<dbReference type="InterPro" id="IPR016161">
    <property type="entry name" value="Ald_DH/histidinol_DH"/>
</dbReference>
<dbReference type="PANTHER" id="PTHR42991">
    <property type="entry name" value="ALDEHYDE DEHYDROGENASE"/>
    <property type="match status" value="1"/>
</dbReference>
<dbReference type="Pfam" id="PF00171">
    <property type="entry name" value="Aldedh"/>
    <property type="match status" value="1"/>
</dbReference>
<dbReference type="KEGG" id="ttz:FHG85_11235"/>
<dbReference type="Proteomes" id="UP000500961">
    <property type="component" value="Chromosome"/>
</dbReference>
<organism evidence="4 5">
    <name type="scientific">Tenuifilum thalassicum</name>
    <dbReference type="NCBI Taxonomy" id="2590900"/>
    <lineage>
        <taxon>Bacteria</taxon>
        <taxon>Pseudomonadati</taxon>
        <taxon>Bacteroidota</taxon>
        <taxon>Bacteroidia</taxon>
        <taxon>Bacteroidales</taxon>
        <taxon>Tenuifilaceae</taxon>
        <taxon>Tenuifilum</taxon>
    </lineage>
</organism>
<dbReference type="PANTHER" id="PTHR42991:SF1">
    <property type="entry name" value="ALDEHYDE DEHYDROGENASE"/>
    <property type="match status" value="1"/>
</dbReference>
<dbReference type="AlphaFoldDB" id="A0A7D3XF48"/>
<gene>
    <name evidence="4" type="ORF">FHG85_11235</name>
</gene>
<keyword evidence="5" id="KW-1185">Reference proteome</keyword>
<evidence type="ECO:0000313" key="5">
    <source>
        <dbReference type="Proteomes" id="UP000500961"/>
    </source>
</evidence>
<proteinExistence type="inferred from homology"/>
<accession>A0A7D3XF48</accession>
<name>A0A7D3XF48_9BACT</name>
<dbReference type="EMBL" id="CP041345">
    <property type="protein sequence ID" value="QKG80812.1"/>
    <property type="molecule type" value="Genomic_DNA"/>
</dbReference>
<dbReference type="InterPro" id="IPR015590">
    <property type="entry name" value="Aldehyde_DH_dom"/>
</dbReference>
<protein>
    <submittedName>
        <fullName evidence="4">Aldehyde dehydrogenase family protein</fullName>
    </submittedName>
</protein>
<evidence type="ECO:0000256" key="1">
    <source>
        <dbReference type="ARBA" id="ARBA00009986"/>
    </source>
</evidence>
<dbReference type="Gene3D" id="3.40.605.10">
    <property type="entry name" value="Aldehyde Dehydrogenase, Chain A, domain 1"/>
    <property type="match status" value="1"/>
</dbReference>
<evidence type="ECO:0000259" key="3">
    <source>
        <dbReference type="Pfam" id="PF00171"/>
    </source>
</evidence>
<keyword evidence="2" id="KW-0560">Oxidoreductase</keyword>
<reference evidence="4 5" key="1">
    <citation type="submission" date="2019-07" db="EMBL/GenBank/DDBJ databases">
        <title>Thalassofilum flectens gen. nov., sp. nov., a novel moderate thermophilic anaerobe from a shallow sea hot spring in Kunashir Island (Russia), representing a new family in the order Bacteroidales, and proposal of Thalassofilacea fam. nov.</title>
        <authorList>
            <person name="Kochetkova T.V."/>
            <person name="Podosokorskaya O.A."/>
            <person name="Novikov A."/>
            <person name="Elcheninov A.G."/>
            <person name="Toshchakov S.V."/>
            <person name="Kublanov I.V."/>
        </authorList>
    </citation>
    <scope>NUCLEOTIDE SEQUENCE [LARGE SCALE GENOMIC DNA]</scope>
    <source>
        <strain evidence="4 5">38-H</strain>
    </source>
</reference>
<comment type="similarity">
    <text evidence="1">Belongs to the aldehyde dehydrogenase family.</text>
</comment>
<evidence type="ECO:0000256" key="2">
    <source>
        <dbReference type="ARBA" id="ARBA00023002"/>
    </source>
</evidence>
<dbReference type="InterPro" id="IPR051020">
    <property type="entry name" value="ALDH-related_metabolic_enz"/>
</dbReference>
<dbReference type="Gene3D" id="3.40.309.10">
    <property type="entry name" value="Aldehyde Dehydrogenase, Chain A, domain 2"/>
    <property type="match status" value="1"/>
</dbReference>
<sequence>MQNSEYRPYVAGEFVETNERYEVRCPWDNSLIAKVHLAGNKELEQAIVAAEKAKRAMAKLSSYEKYEILMSIANGIKAKREAFARTLALEACKPLKLALGEVDRAIQTFIVAAEEAKRPLSEAIKLDWTPAGKGKEGIVKYFPVGIVAGISPFNFPLNLSVHKIAPAIAAGCPIVLKPARKTPLSALMLAEVINNTNIPNGGISILPTDRNTGNNMVTDSRFSLLSFTGSPQVGWAMKKQAGKKRVLLELGGNAGVIVAPSADIDLAVTKCVSGAFAYSGQVCIHTQRIYVHRSIFDSFMEKFIDGASKLKNGHPLSEETDLSSMIDEMNAARVEAWVSEAINDGAKVLLGGKREGTYFPPTVLTNTKQEMKVCSLEVFGPVVTVEPYDTFEGAIEYLNHSEYGLQAGVFTNQIDEMNKAYNELEVGGVIINDVPTFRVDHMPYGGIKNSGFGREGIKYAMIEMMEPKLLVKPFE</sequence>
<dbReference type="GO" id="GO:0008911">
    <property type="term" value="F:lactaldehyde dehydrogenase (NAD+) activity"/>
    <property type="evidence" value="ECO:0007669"/>
    <property type="project" value="TreeGrafter"/>
</dbReference>
<dbReference type="InterPro" id="IPR016162">
    <property type="entry name" value="Ald_DH_N"/>
</dbReference>